<keyword evidence="4" id="KW-1185">Reference proteome</keyword>
<sequence>MKLKTNSGRFDGSRGARPAAATAHPSATTGTAVLGETPGSRDWPAVGVVIPTRNRPELLRKALDAVRAQDYPGPLRVLVVFDQAEPDPSLAADGGRPVLVVANARQAGLAGARNTGITALDTELVAFCDDDDVWHPAKLRRQVDALVRTPAAQFSTCAIEVEFEGAAHPRLAGTDLVTVDHLARSRMSMLHSSGFLARREALLADGAIGPVSEDAPGSQNEDWDLLLRAARRHPIVHVDEPLVRVLWGRSSFYAYEYATKISSLRWMMARHPEISGCRPGAARVYGQLACWSAAAGDRRQAWRWTRETVRNNWREPRAAIALAALTGAVKVETVLTALHRRGHGI</sequence>
<dbReference type="InterPro" id="IPR001173">
    <property type="entry name" value="Glyco_trans_2-like"/>
</dbReference>
<feature type="region of interest" description="Disordered" evidence="1">
    <location>
        <begin position="1"/>
        <end position="38"/>
    </location>
</feature>
<dbReference type="EMBL" id="BONF01000005">
    <property type="protein sequence ID" value="GIF79235.1"/>
    <property type="molecule type" value="Genomic_DNA"/>
</dbReference>
<dbReference type="AlphaFoldDB" id="A0A8J3NID0"/>
<dbReference type="Gene3D" id="3.90.550.10">
    <property type="entry name" value="Spore Coat Polysaccharide Biosynthesis Protein SpsA, Chain A"/>
    <property type="match status" value="1"/>
</dbReference>
<reference evidence="3 4" key="1">
    <citation type="submission" date="2021-01" db="EMBL/GenBank/DDBJ databases">
        <title>Whole genome shotgun sequence of Catellatospora bangladeshensis NBRC 107357.</title>
        <authorList>
            <person name="Komaki H."/>
            <person name="Tamura T."/>
        </authorList>
    </citation>
    <scope>NUCLEOTIDE SEQUENCE [LARGE SCALE GENOMIC DNA]</scope>
    <source>
        <strain evidence="3 4">NBRC 107357</strain>
    </source>
</reference>
<protein>
    <recommendedName>
        <fullName evidence="2">Glycosyltransferase 2-like domain-containing protein</fullName>
    </recommendedName>
</protein>
<dbReference type="Pfam" id="PF00535">
    <property type="entry name" value="Glycos_transf_2"/>
    <property type="match status" value="1"/>
</dbReference>
<evidence type="ECO:0000313" key="4">
    <source>
        <dbReference type="Proteomes" id="UP000601223"/>
    </source>
</evidence>
<dbReference type="InterPro" id="IPR050834">
    <property type="entry name" value="Glycosyltransf_2"/>
</dbReference>
<dbReference type="InterPro" id="IPR029044">
    <property type="entry name" value="Nucleotide-diphossugar_trans"/>
</dbReference>
<feature type="domain" description="Glycosyltransferase 2-like" evidence="2">
    <location>
        <begin position="48"/>
        <end position="201"/>
    </location>
</feature>
<proteinExistence type="predicted"/>
<evidence type="ECO:0000313" key="3">
    <source>
        <dbReference type="EMBL" id="GIF79235.1"/>
    </source>
</evidence>
<dbReference type="RefSeq" id="WP_203741471.1">
    <property type="nucleotide sequence ID" value="NZ_BONF01000005.1"/>
</dbReference>
<organism evidence="3 4">
    <name type="scientific">Catellatospora bangladeshensis</name>
    <dbReference type="NCBI Taxonomy" id="310355"/>
    <lineage>
        <taxon>Bacteria</taxon>
        <taxon>Bacillati</taxon>
        <taxon>Actinomycetota</taxon>
        <taxon>Actinomycetes</taxon>
        <taxon>Micromonosporales</taxon>
        <taxon>Micromonosporaceae</taxon>
        <taxon>Catellatospora</taxon>
    </lineage>
</organism>
<dbReference type="PANTHER" id="PTHR43685">
    <property type="entry name" value="GLYCOSYLTRANSFERASE"/>
    <property type="match status" value="1"/>
</dbReference>
<dbReference type="PANTHER" id="PTHR43685:SF2">
    <property type="entry name" value="GLYCOSYLTRANSFERASE 2-LIKE DOMAIN-CONTAINING PROTEIN"/>
    <property type="match status" value="1"/>
</dbReference>
<gene>
    <name evidence="3" type="ORF">Cba03nite_05840</name>
</gene>
<accession>A0A8J3NID0</accession>
<dbReference type="Proteomes" id="UP000601223">
    <property type="component" value="Unassembled WGS sequence"/>
</dbReference>
<feature type="compositionally biased region" description="Low complexity" evidence="1">
    <location>
        <begin position="13"/>
        <end position="32"/>
    </location>
</feature>
<name>A0A8J3NID0_9ACTN</name>
<dbReference type="SUPFAM" id="SSF53448">
    <property type="entry name" value="Nucleotide-diphospho-sugar transferases"/>
    <property type="match status" value="1"/>
</dbReference>
<dbReference type="CDD" id="cd00761">
    <property type="entry name" value="Glyco_tranf_GTA_type"/>
    <property type="match status" value="1"/>
</dbReference>
<comment type="caution">
    <text evidence="3">The sequence shown here is derived from an EMBL/GenBank/DDBJ whole genome shotgun (WGS) entry which is preliminary data.</text>
</comment>
<evidence type="ECO:0000259" key="2">
    <source>
        <dbReference type="Pfam" id="PF00535"/>
    </source>
</evidence>
<evidence type="ECO:0000256" key="1">
    <source>
        <dbReference type="SAM" id="MobiDB-lite"/>
    </source>
</evidence>